<gene>
    <name evidence="1" type="primary">Acey_s0002.g1083</name>
    <name evidence="1" type="ORF">Y032_0002g1083</name>
</gene>
<keyword evidence="2" id="KW-1185">Reference proteome</keyword>
<dbReference type="AlphaFoldDB" id="A0A016VZJ8"/>
<dbReference type="EMBL" id="JARK01001338">
    <property type="protein sequence ID" value="EYC32756.1"/>
    <property type="molecule type" value="Genomic_DNA"/>
</dbReference>
<evidence type="ECO:0000313" key="2">
    <source>
        <dbReference type="Proteomes" id="UP000024635"/>
    </source>
</evidence>
<organism evidence="1 2">
    <name type="scientific">Ancylostoma ceylanicum</name>
    <dbReference type="NCBI Taxonomy" id="53326"/>
    <lineage>
        <taxon>Eukaryota</taxon>
        <taxon>Metazoa</taxon>
        <taxon>Ecdysozoa</taxon>
        <taxon>Nematoda</taxon>
        <taxon>Chromadorea</taxon>
        <taxon>Rhabditida</taxon>
        <taxon>Rhabditina</taxon>
        <taxon>Rhabditomorpha</taxon>
        <taxon>Strongyloidea</taxon>
        <taxon>Ancylostomatidae</taxon>
        <taxon>Ancylostomatinae</taxon>
        <taxon>Ancylostoma</taxon>
    </lineage>
</organism>
<dbReference type="Proteomes" id="UP000024635">
    <property type="component" value="Unassembled WGS sequence"/>
</dbReference>
<comment type="caution">
    <text evidence="1">The sequence shown here is derived from an EMBL/GenBank/DDBJ whole genome shotgun (WGS) entry which is preliminary data.</text>
</comment>
<evidence type="ECO:0000313" key="1">
    <source>
        <dbReference type="EMBL" id="EYC32756.1"/>
    </source>
</evidence>
<sequence length="68" mass="8061">MQILCIPMQGSFKTHAEPMQGLRKSWVFLGFCIEFASDFWRRMGSTCVCIGFAWVLHVFNHWWFKSID</sequence>
<proteinExistence type="predicted"/>
<name>A0A016VZJ8_9BILA</name>
<protein>
    <submittedName>
        <fullName evidence="1">Uncharacterized protein</fullName>
    </submittedName>
</protein>
<reference evidence="2" key="1">
    <citation type="journal article" date="2015" name="Nat. Genet.">
        <title>The genome and transcriptome of the zoonotic hookworm Ancylostoma ceylanicum identify infection-specific gene families.</title>
        <authorList>
            <person name="Schwarz E.M."/>
            <person name="Hu Y."/>
            <person name="Antoshechkin I."/>
            <person name="Miller M.M."/>
            <person name="Sternberg P.W."/>
            <person name="Aroian R.V."/>
        </authorList>
    </citation>
    <scope>NUCLEOTIDE SEQUENCE</scope>
    <source>
        <strain evidence="2">HY135</strain>
    </source>
</reference>
<accession>A0A016VZJ8</accession>